<protein>
    <submittedName>
        <fullName evidence="2">Uncharacterized protein</fullName>
    </submittedName>
</protein>
<evidence type="ECO:0000313" key="3">
    <source>
        <dbReference type="Proteomes" id="UP000248423"/>
    </source>
</evidence>
<proteinExistence type="predicted"/>
<organism evidence="2 3">
    <name type="scientific">Aspergillus sclerotiicarbonarius (strain CBS 121057 / IBT 28362)</name>
    <dbReference type="NCBI Taxonomy" id="1448318"/>
    <lineage>
        <taxon>Eukaryota</taxon>
        <taxon>Fungi</taxon>
        <taxon>Dikarya</taxon>
        <taxon>Ascomycota</taxon>
        <taxon>Pezizomycotina</taxon>
        <taxon>Eurotiomycetes</taxon>
        <taxon>Eurotiomycetidae</taxon>
        <taxon>Eurotiales</taxon>
        <taxon>Aspergillaceae</taxon>
        <taxon>Aspergillus</taxon>
        <taxon>Aspergillus subgen. Circumdati</taxon>
    </lineage>
</organism>
<evidence type="ECO:0000313" key="2">
    <source>
        <dbReference type="EMBL" id="PYI00791.1"/>
    </source>
</evidence>
<name>A0A319DSW8_ASPSB</name>
<sequence>MPNRDGLNDSPRRRGAPDAPQVGWGSFVVDAISIHQSLSSRQAGRLVGWEPETSPVKKKSSPRPSLLPLSLYLRAWSIQILCPFLTSLFLITPLPICGLHISCLLHILETLCHRTYIHTHIFVSPSLFTPSRRNGGSTLVSPFLTGSRVSIIYSVRQLRLLAASLQGLLFYYTTSTRGLPIIPRCLLLLPVHYHYQVCGIAARSISARWIFATEVSHFRTSRAHTNQERSPDHSFLKVLCFELPCLLFDSILVLIKPNCVSQPRTHHSIRAF</sequence>
<dbReference type="Proteomes" id="UP000248423">
    <property type="component" value="Unassembled WGS sequence"/>
</dbReference>
<evidence type="ECO:0000256" key="1">
    <source>
        <dbReference type="SAM" id="MobiDB-lite"/>
    </source>
</evidence>
<reference evidence="2 3" key="1">
    <citation type="submission" date="2018-02" db="EMBL/GenBank/DDBJ databases">
        <title>The genomes of Aspergillus section Nigri reveals drivers in fungal speciation.</title>
        <authorList>
            <consortium name="DOE Joint Genome Institute"/>
            <person name="Vesth T.C."/>
            <person name="Nybo J."/>
            <person name="Theobald S."/>
            <person name="Brandl J."/>
            <person name="Frisvad J.C."/>
            <person name="Nielsen K.F."/>
            <person name="Lyhne E.K."/>
            <person name="Kogle M.E."/>
            <person name="Kuo A."/>
            <person name="Riley R."/>
            <person name="Clum A."/>
            <person name="Nolan M."/>
            <person name="Lipzen A."/>
            <person name="Salamov A."/>
            <person name="Henrissat B."/>
            <person name="Wiebenga A."/>
            <person name="De vries R.P."/>
            <person name="Grigoriev I.V."/>
            <person name="Mortensen U.H."/>
            <person name="Andersen M.R."/>
            <person name="Baker S.E."/>
        </authorList>
    </citation>
    <scope>NUCLEOTIDE SEQUENCE [LARGE SCALE GENOMIC DNA]</scope>
    <source>
        <strain evidence="2 3">CBS 121057</strain>
    </source>
</reference>
<dbReference type="OrthoDB" id="10658688at2759"/>
<dbReference type="EMBL" id="KZ826435">
    <property type="protein sequence ID" value="PYI00791.1"/>
    <property type="molecule type" value="Genomic_DNA"/>
</dbReference>
<feature type="region of interest" description="Disordered" evidence="1">
    <location>
        <begin position="1"/>
        <end position="22"/>
    </location>
</feature>
<feature type="compositionally biased region" description="Basic and acidic residues" evidence="1">
    <location>
        <begin position="1"/>
        <end position="16"/>
    </location>
</feature>
<dbReference type="VEuPathDB" id="FungiDB:BO78DRAFT_34253"/>
<gene>
    <name evidence="2" type="ORF">BO78DRAFT_34253</name>
</gene>
<keyword evidence="3" id="KW-1185">Reference proteome</keyword>
<accession>A0A319DSW8</accession>
<dbReference type="AlphaFoldDB" id="A0A319DSW8"/>